<feature type="transmembrane region" description="Helical" evidence="1">
    <location>
        <begin position="108"/>
        <end position="124"/>
    </location>
</feature>
<feature type="domain" description="YdbS-like PH" evidence="2">
    <location>
        <begin position="135"/>
        <end position="176"/>
    </location>
</feature>
<organism evidence="3">
    <name type="scientific">marine metagenome</name>
    <dbReference type="NCBI Taxonomy" id="408172"/>
    <lineage>
        <taxon>unclassified sequences</taxon>
        <taxon>metagenomes</taxon>
        <taxon>ecological metagenomes</taxon>
    </lineage>
</organism>
<feature type="transmembrane region" description="Helical" evidence="1">
    <location>
        <begin position="12"/>
        <end position="30"/>
    </location>
</feature>
<keyword evidence="1" id="KW-0472">Membrane</keyword>
<feature type="transmembrane region" description="Helical" evidence="1">
    <location>
        <begin position="36"/>
        <end position="63"/>
    </location>
</feature>
<feature type="non-terminal residue" evidence="3">
    <location>
        <position position="179"/>
    </location>
</feature>
<feature type="transmembrane region" description="Helical" evidence="1">
    <location>
        <begin position="84"/>
        <end position="102"/>
    </location>
</feature>
<dbReference type="Pfam" id="PF03703">
    <property type="entry name" value="bPH_2"/>
    <property type="match status" value="1"/>
</dbReference>
<proteinExistence type="predicted"/>
<evidence type="ECO:0000313" key="3">
    <source>
        <dbReference type="EMBL" id="SVE28539.1"/>
    </source>
</evidence>
<evidence type="ECO:0000256" key="1">
    <source>
        <dbReference type="SAM" id="Phobius"/>
    </source>
</evidence>
<protein>
    <recommendedName>
        <fullName evidence="2">YdbS-like PH domain-containing protein</fullName>
    </recommendedName>
</protein>
<keyword evidence="1" id="KW-0812">Transmembrane</keyword>
<dbReference type="EMBL" id="UINC01206762">
    <property type="protein sequence ID" value="SVE28539.1"/>
    <property type="molecule type" value="Genomic_DNA"/>
</dbReference>
<keyword evidence="1" id="KW-1133">Transmembrane helix</keyword>
<evidence type="ECO:0000259" key="2">
    <source>
        <dbReference type="Pfam" id="PF03703"/>
    </source>
</evidence>
<name>A0A383C911_9ZZZZ</name>
<dbReference type="InterPro" id="IPR005182">
    <property type="entry name" value="YdbS-like_PH"/>
</dbReference>
<accession>A0A383C911</accession>
<dbReference type="AlphaFoldDB" id="A0A383C911"/>
<gene>
    <name evidence="3" type="ORF">METZ01_LOCUS481393</name>
</gene>
<sequence length="179" mass="20265">MSAILRLGSRLLVTIMIAFPFLLAGGYGILDPAFPELVAIVCLLLGAGLMCLGFYMGLAGVAPTPTMVNDERLIILRHPTMKPAYARMVWSIPFIVAAGYLLQFTQQPYIFPFVPFVIGMYFFLKGVMKYLRNLHITYTITDRRVMHMYKFLWLSTKEIPVARIVSISEARNFFEILTG</sequence>
<reference evidence="3" key="1">
    <citation type="submission" date="2018-05" db="EMBL/GenBank/DDBJ databases">
        <authorList>
            <person name="Lanie J.A."/>
            <person name="Ng W.-L."/>
            <person name="Kazmierczak K.M."/>
            <person name="Andrzejewski T.M."/>
            <person name="Davidsen T.M."/>
            <person name="Wayne K.J."/>
            <person name="Tettelin H."/>
            <person name="Glass J.I."/>
            <person name="Rusch D."/>
            <person name="Podicherti R."/>
            <person name="Tsui H.-C.T."/>
            <person name="Winkler M.E."/>
        </authorList>
    </citation>
    <scope>NUCLEOTIDE SEQUENCE</scope>
</reference>